<gene>
    <name evidence="1" type="ORF">N476_02010</name>
</gene>
<evidence type="ECO:0000313" key="2">
    <source>
        <dbReference type="Proteomes" id="UP000076503"/>
    </source>
</evidence>
<dbReference type="Proteomes" id="UP000076503">
    <property type="component" value="Unassembled WGS sequence"/>
</dbReference>
<dbReference type="EMBL" id="AUXZ01000064">
    <property type="protein sequence ID" value="KZN52133.1"/>
    <property type="molecule type" value="Genomic_DNA"/>
</dbReference>
<accession>A0A167FEM8</accession>
<sequence length="85" mass="9150">MVEDVVVVEVVVFCDAESLVGVEAGDELLLPPHAVNPNTINKDANLSGCTIVKPSSGEVVIFSTDLIKRDPLSNFCAFFEQKIKS</sequence>
<protein>
    <submittedName>
        <fullName evidence="1">Uncharacterized protein</fullName>
    </submittedName>
</protein>
<organism evidence="1 2">
    <name type="scientific">Pseudoalteromonas luteoviolacea H33</name>
    <dbReference type="NCBI Taxonomy" id="1365251"/>
    <lineage>
        <taxon>Bacteria</taxon>
        <taxon>Pseudomonadati</taxon>
        <taxon>Pseudomonadota</taxon>
        <taxon>Gammaproteobacteria</taxon>
        <taxon>Alteromonadales</taxon>
        <taxon>Pseudoalteromonadaceae</taxon>
        <taxon>Pseudoalteromonas</taxon>
    </lineage>
</organism>
<reference evidence="1 2" key="1">
    <citation type="submission" date="2013-07" db="EMBL/GenBank/DDBJ databases">
        <title>Comparative Genomic and Metabolomic Analysis of Twelve Strains of Pseudoalteromonas luteoviolacea.</title>
        <authorList>
            <person name="Vynne N.G."/>
            <person name="Mansson M."/>
            <person name="Gram L."/>
        </authorList>
    </citation>
    <scope>NUCLEOTIDE SEQUENCE [LARGE SCALE GENOMIC DNA]</scope>
    <source>
        <strain evidence="1 2">H33</strain>
    </source>
</reference>
<dbReference type="AlphaFoldDB" id="A0A167FEM8"/>
<proteinExistence type="predicted"/>
<name>A0A167FEM8_9GAMM</name>
<comment type="caution">
    <text evidence="1">The sequence shown here is derived from an EMBL/GenBank/DDBJ whole genome shotgun (WGS) entry which is preliminary data.</text>
</comment>
<evidence type="ECO:0000313" key="1">
    <source>
        <dbReference type="EMBL" id="KZN52133.1"/>
    </source>
</evidence>